<comment type="caution">
    <text evidence="3">The sequence shown here is derived from an EMBL/GenBank/DDBJ whole genome shotgun (WGS) entry which is preliminary data.</text>
</comment>
<dbReference type="AlphaFoldDB" id="A0A8X6YF84"/>
<feature type="transmembrane region" description="Helical" evidence="2">
    <location>
        <begin position="199"/>
        <end position="223"/>
    </location>
</feature>
<evidence type="ECO:0000313" key="4">
    <source>
        <dbReference type="Proteomes" id="UP000886998"/>
    </source>
</evidence>
<dbReference type="Proteomes" id="UP000886998">
    <property type="component" value="Unassembled WGS sequence"/>
</dbReference>
<evidence type="ECO:0000256" key="2">
    <source>
        <dbReference type="SAM" id="Phobius"/>
    </source>
</evidence>
<feature type="transmembrane region" description="Helical" evidence="2">
    <location>
        <begin position="163"/>
        <end position="187"/>
    </location>
</feature>
<feature type="region of interest" description="Disordered" evidence="1">
    <location>
        <begin position="77"/>
        <end position="144"/>
    </location>
</feature>
<sequence>MKSTRFENCESLQISGEDLPTARSKHSSPSLGPFKKLIARSLPLFTEYKSIPTSSKSEPSSFDKYTATNPFVWASSDSSIGKGTQSTSDSATSVQNPRAVTSESEISLGSPQRSGVEDSPGADDEMEESSTPEQSPITAPESQVTSCRTRCDRFVESATKVGIYVSLFTQIILVALFISAITMGLMYRNQCTPNDMALYVFLMGLSGLGFYVFRVVTYCYGVFYTPRQSQPCGMSMCLCLFAFVAFMALEASSLPLFEDNSSVCKALYNYTVNLNYAIIANVILTLWRYLKFFYEIFCKCCQSSDRE</sequence>
<name>A0A8X6YF84_9ARAC</name>
<dbReference type="EMBL" id="BMAV01018676">
    <property type="protein sequence ID" value="GFY71213.1"/>
    <property type="molecule type" value="Genomic_DNA"/>
</dbReference>
<feature type="compositionally biased region" description="Polar residues" evidence="1">
    <location>
        <begin position="77"/>
        <end position="113"/>
    </location>
</feature>
<evidence type="ECO:0000256" key="1">
    <source>
        <dbReference type="SAM" id="MobiDB-lite"/>
    </source>
</evidence>
<keyword evidence="2" id="KW-0472">Membrane</keyword>
<dbReference type="OrthoDB" id="10333186at2759"/>
<feature type="transmembrane region" description="Helical" evidence="2">
    <location>
        <begin position="274"/>
        <end position="290"/>
    </location>
</feature>
<feature type="compositionally biased region" description="Acidic residues" evidence="1">
    <location>
        <begin position="120"/>
        <end position="130"/>
    </location>
</feature>
<accession>A0A8X6YF84</accession>
<proteinExistence type="predicted"/>
<gene>
    <name evidence="3" type="ORF">TNIN_47091</name>
</gene>
<feature type="region of interest" description="Disordered" evidence="1">
    <location>
        <begin position="1"/>
        <end position="33"/>
    </location>
</feature>
<evidence type="ECO:0000313" key="3">
    <source>
        <dbReference type="EMBL" id="GFY71213.1"/>
    </source>
</evidence>
<keyword evidence="4" id="KW-1185">Reference proteome</keyword>
<protein>
    <submittedName>
        <fullName evidence="3">Uncharacterized protein</fullName>
    </submittedName>
</protein>
<organism evidence="3 4">
    <name type="scientific">Trichonephila inaurata madagascariensis</name>
    <dbReference type="NCBI Taxonomy" id="2747483"/>
    <lineage>
        <taxon>Eukaryota</taxon>
        <taxon>Metazoa</taxon>
        <taxon>Ecdysozoa</taxon>
        <taxon>Arthropoda</taxon>
        <taxon>Chelicerata</taxon>
        <taxon>Arachnida</taxon>
        <taxon>Araneae</taxon>
        <taxon>Araneomorphae</taxon>
        <taxon>Entelegynae</taxon>
        <taxon>Araneoidea</taxon>
        <taxon>Nephilidae</taxon>
        <taxon>Trichonephila</taxon>
        <taxon>Trichonephila inaurata</taxon>
    </lineage>
</organism>
<feature type="transmembrane region" description="Helical" evidence="2">
    <location>
        <begin position="235"/>
        <end position="254"/>
    </location>
</feature>
<feature type="compositionally biased region" description="Polar residues" evidence="1">
    <location>
        <begin position="131"/>
        <end position="144"/>
    </location>
</feature>
<keyword evidence="2" id="KW-0812">Transmembrane</keyword>
<keyword evidence="2" id="KW-1133">Transmembrane helix</keyword>
<reference evidence="3" key="1">
    <citation type="submission" date="2020-08" db="EMBL/GenBank/DDBJ databases">
        <title>Multicomponent nature underlies the extraordinary mechanical properties of spider dragline silk.</title>
        <authorList>
            <person name="Kono N."/>
            <person name="Nakamura H."/>
            <person name="Mori M."/>
            <person name="Yoshida Y."/>
            <person name="Ohtoshi R."/>
            <person name="Malay A.D."/>
            <person name="Moran D.A.P."/>
            <person name="Tomita M."/>
            <person name="Numata K."/>
            <person name="Arakawa K."/>
        </authorList>
    </citation>
    <scope>NUCLEOTIDE SEQUENCE</scope>
</reference>